<dbReference type="Proteomes" id="UP000605201">
    <property type="component" value="Unassembled WGS sequence"/>
</dbReference>
<dbReference type="AlphaFoldDB" id="A0A8J6TNU4"/>
<feature type="region of interest" description="Disordered" evidence="1">
    <location>
        <begin position="260"/>
        <end position="280"/>
    </location>
</feature>
<gene>
    <name evidence="3" type="ORF">H8D96_00015</name>
</gene>
<dbReference type="PANTHER" id="PTHR35004">
    <property type="entry name" value="TRANSPOSASE RV3428C-RELATED"/>
    <property type="match status" value="1"/>
</dbReference>
<evidence type="ECO:0000256" key="1">
    <source>
        <dbReference type="SAM" id="MobiDB-lite"/>
    </source>
</evidence>
<dbReference type="EMBL" id="JACNIG010000001">
    <property type="protein sequence ID" value="MBC8430283.1"/>
    <property type="molecule type" value="Genomic_DNA"/>
</dbReference>
<evidence type="ECO:0000313" key="4">
    <source>
        <dbReference type="Proteomes" id="UP000605201"/>
    </source>
</evidence>
<sequence>DFAGHYQTVVLPARVRRPQDKALVENAVNLVYQRIYAPLRNRTFYSLKELNEVIWDLLEQHNNTPFQRLKTSRRELFDKIEKPVLKPLPKERYAIKHSRELTVQFNYHIELREDRHYYSVPWQLKGKRVRVVYDDRNVAIYCDNVRIIQYKRDRSPNGYTTLHIHMPSHHRFYAQWNPERFIRWAQSIGDDVAEIIQMVLKSREHPEQAFKTCMGILNLVKKHGPDRLNKACARALGFGFYSYKRIKNILDRGLEEEPLTESREMALSSHENIRGSQYYQ</sequence>
<evidence type="ECO:0000259" key="2">
    <source>
        <dbReference type="Pfam" id="PF22483"/>
    </source>
</evidence>
<dbReference type="PANTHER" id="PTHR35004:SF8">
    <property type="entry name" value="TRANSPOSASE RV3428C-RELATED"/>
    <property type="match status" value="1"/>
</dbReference>
<name>A0A8J6TNU4_9BACT</name>
<dbReference type="Pfam" id="PF22483">
    <property type="entry name" value="Mu-transpos_C_2"/>
    <property type="match status" value="1"/>
</dbReference>
<proteinExistence type="predicted"/>
<feature type="domain" description="Transposase for insertion sequence element IS21-like C-terminal" evidence="2">
    <location>
        <begin position="88"/>
        <end position="153"/>
    </location>
</feature>
<feature type="non-terminal residue" evidence="3">
    <location>
        <position position="1"/>
    </location>
</feature>
<organism evidence="3 4">
    <name type="scientific">Candidatus Desulfatibia vada</name>
    <dbReference type="NCBI Taxonomy" id="2841696"/>
    <lineage>
        <taxon>Bacteria</taxon>
        <taxon>Pseudomonadati</taxon>
        <taxon>Thermodesulfobacteriota</taxon>
        <taxon>Desulfobacteria</taxon>
        <taxon>Desulfobacterales</taxon>
        <taxon>Desulfobacterales incertae sedis</taxon>
        <taxon>Candidatus Desulfatibia</taxon>
    </lineage>
</organism>
<protein>
    <submittedName>
        <fullName evidence="3">Transposase</fullName>
    </submittedName>
</protein>
<accession>A0A8J6TNU4</accession>
<evidence type="ECO:0000313" key="3">
    <source>
        <dbReference type="EMBL" id="MBC8430283.1"/>
    </source>
</evidence>
<comment type="caution">
    <text evidence="3">The sequence shown here is derived from an EMBL/GenBank/DDBJ whole genome shotgun (WGS) entry which is preliminary data.</text>
</comment>
<dbReference type="InterPro" id="IPR054353">
    <property type="entry name" value="IstA-like_C"/>
</dbReference>
<reference evidence="3 4" key="1">
    <citation type="submission" date="2020-08" db="EMBL/GenBank/DDBJ databases">
        <title>Bridging the membrane lipid divide: bacteria of the FCB group superphylum have the potential to synthesize archaeal ether lipids.</title>
        <authorList>
            <person name="Villanueva L."/>
            <person name="Von Meijenfeldt F.A.B."/>
            <person name="Westbye A.B."/>
            <person name="Yadav S."/>
            <person name="Hopmans E.C."/>
            <person name="Dutilh B.E."/>
            <person name="Sinninghe Damste J.S."/>
        </authorList>
    </citation>
    <scope>NUCLEOTIDE SEQUENCE [LARGE SCALE GENOMIC DNA]</scope>
    <source>
        <strain evidence="3">NIOZ-UU17</strain>
    </source>
</reference>